<reference evidence="1 2" key="1">
    <citation type="journal article" date="2015" name="Stand. Genomic Sci.">
        <title>Complete genome sequence of and proposal of Thermofilum uzonense sp. nov. a novel hyperthermophilic crenarchaeon and emended description of the genus Thermofilum.</title>
        <authorList>
            <person name="Toshchakov S.V."/>
            <person name="Korzhenkov A.A."/>
            <person name="Samarov N.I."/>
            <person name="Mazunin I.O."/>
            <person name="Mozhey O.I."/>
            <person name="Shmyr I.S."/>
            <person name="Derbikova K.S."/>
            <person name="Taranov E.A."/>
            <person name="Dominova I.N."/>
            <person name="Bonch-Osmolovskaya E.A."/>
            <person name="Patrushev M.V."/>
            <person name="Podosokorskaya O.A."/>
            <person name="Kublanov I.V."/>
        </authorList>
    </citation>
    <scope>NUCLEOTIDE SEQUENCE [LARGE SCALE GENOMIC DNA]</scope>
    <source>
        <strain evidence="1 2">1807-2</strain>
    </source>
</reference>
<dbReference type="AlphaFoldDB" id="A0A0F7FJS4"/>
<keyword evidence="2" id="KW-1185">Reference proteome</keyword>
<dbReference type="PATRIC" id="fig|1550241.5.peg.1654"/>
<organism evidence="1 2">
    <name type="scientific">Infirmifilum uzonense</name>
    <dbReference type="NCBI Taxonomy" id="1550241"/>
    <lineage>
        <taxon>Archaea</taxon>
        <taxon>Thermoproteota</taxon>
        <taxon>Thermoprotei</taxon>
        <taxon>Thermofilales</taxon>
        <taxon>Thermofilaceae</taxon>
        <taxon>Infirmifilum</taxon>
    </lineage>
</organism>
<sequence length="91" mass="10318">MQRKERRLRIRRKDEVPEGKAYMNPSTMAELGITSEIEVVIAGKKKLHFSSQTFDKVPPNEVWCNTDELKTLGVADNTIATIRAREVSTSV</sequence>
<dbReference type="OrthoDB" id="30985at2157"/>
<gene>
    <name evidence="1" type="ORF">MA03_07985</name>
</gene>
<dbReference type="STRING" id="1550241.MA03_07985"/>
<evidence type="ECO:0008006" key="3">
    <source>
        <dbReference type="Google" id="ProtNLM"/>
    </source>
</evidence>
<dbReference type="RefSeq" id="WP_052884736.1">
    <property type="nucleotide sequence ID" value="NZ_CP009961.1"/>
</dbReference>
<dbReference type="KEGG" id="thf:MA03_07985"/>
<dbReference type="Proteomes" id="UP000067434">
    <property type="component" value="Chromosome"/>
</dbReference>
<accession>A0A0F7FJS4</accession>
<evidence type="ECO:0000313" key="2">
    <source>
        <dbReference type="Proteomes" id="UP000067434"/>
    </source>
</evidence>
<protein>
    <recommendedName>
        <fullName evidence="3">CDC48 N-terminal subdomain domain-containing protein</fullName>
    </recommendedName>
</protein>
<dbReference type="HOGENOM" id="CLU_157709_1_0_2"/>
<evidence type="ECO:0000313" key="1">
    <source>
        <dbReference type="EMBL" id="AKG39182.1"/>
    </source>
</evidence>
<name>A0A0F7FJS4_9CREN</name>
<dbReference type="GeneID" id="25402162"/>
<dbReference type="EMBL" id="CP009961">
    <property type="protein sequence ID" value="AKG39182.1"/>
    <property type="molecule type" value="Genomic_DNA"/>
</dbReference>
<proteinExistence type="predicted"/>